<proteinExistence type="predicted"/>
<reference evidence="3" key="2">
    <citation type="journal article" date="2021" name="PeerJ">
        <title>Extensive microbial diversity within the chicken gut microbiome revealed by metagenomics and culture.</title>
        <authorList>
            <person name="Gilroy R."/>
            <person name="Ravi A."/>
            <person name="Getino M."/>
            <person name="Pursley I."/>
            <person name="Horton D.L."/>
            <person name="Alikhan N.F."/>
            <person name="Baker D."/>
            <person name="Gharbi K."/>
            <person name="Hall N."/>
            <person name="Watson M."/>
            <person name="Adriaenssens E.M."/>
            <person name="Foster-Nyarko E."/>
            <person name="Jarju S."/>
            <person name="Secka A."/>
            <person name="Antonio M."/>
            <person name="Oren A."/>
            <person name="Chaudhuri R.R."/>
            <person name="La Ragione R."/>
            <person name="Hildebrand F."/>
            <person name="Pallen M.J."/>
        </authorList>
    </citation>
    <scope>NUCLEOTIDE SEQUENCE</scope>
    <source>
        <strain evidence="3">B1-15692</strain>
    </source>
</reference>
<sequence>MRYIMISVLFLMLAAGLSPNVNATARSQAGDVPELTGSWSGKLTVGTVSMNIVFNFTEAQNGVLVCTMDSPDQSVKGIPAEVEKFTADSLIVSVPAIGASFSGTFDRNPDSGSILSVFGNFSQSGTSFPLELRHGKPIILRPQTPVPPFPYRTEEVFFANGDTVLAGTLSYPVGYDFESDAQVPVVLMVTGSGQQNRDEELFNHKPFLVIADYFARNGIATLRYDDRGVGASAGDPASVTVQSNMEDALAGLRYLDSLGRFGRVGVLGHSEGGTIAFMLGGKGEADFVISLAGAAVSGKEILVRQNRTALLQAGMPEQMTDDYCTVLADILDYRAEHVCPGEPVGDAGYILDSLAKSSGADLPDAVLKNLETILSGTGAWVDSFVAYDPAEDIGKIACPVFALNGSLDTQVDADMNLSALRNRLPENGGSVIKEYPGLNHLFQHCTTGNPSEYGTIIETVSRQVLKDMAAFITK</sequence>
<evidence type="ECO:0000259" key="2">
    <source>
        <dbReference type="Pfam" id="PF12146"/>
    </source>
</evidence>
<dbReference type="AlphaFoldDB" id="A0A9D9I736"/>
<evidence type="ECO:0000313" key="3">
    <source>
        <dbReference type="EMBL" id="MBO8467197.1"/>
    </source>
</evidence>
<dbReference type="PANTHER" id="PTHR43265:SF1">
    <property type="entry name" value="ESTERASE ESTD"/>
    <property type="match status" value="1"/>
</dbReference>
<gene>
    <name evidence="3" type="ORF">IAB99_05470</name>
</gene>
<dbReference type="Proteomes" id="UP000823660">
    <property type="component" value="Unassembled WGS sequence"/>
</dbReference>
<name>A0A9D9I736_9BACT</name>
<dbReference type="InterPro" id="IPR053145">
    <property type="entry name" value="AB_hydrolase_Est10"/>
</dbReference>
<keyword evidence="1" id="KW-0732">Signal</keyword>
<dbReference type="InterPro" id="IPR022742">
    <property type="entry name" value="Hydrolase_4"/>
</dbReference>
<feature type="signal peptide" evidence="1">
    <location>
        <begin position="1"/>
        <end position="23"/>
    </location>
</feature>
<organism evidence="3 4">
    <name type="scientific">Candidatus Cryptobacteroides faecipullorum</name>
    <dbReference type="NCBI Taxonomy" id="2840764"/>
    <lineage>
        <taxon>Bacteria</taxon>
        <taxon>Pseudomonadati</taxon>
        <taxon>Bacteroidota</taxon>
        <taxon>Bacteroidia</taxon>
        <taxon>Bacteroidales</taxon>
        <taxon>Candidatus Cryptobacteroides</taxon>
    </lineage>
</organism>
<keyword evidence="3" id="KW-0378">Hydrolase</keyword>
<feature type="domain" description="Serine aminopeptidase S33" evidence="2">
    <location>
        <begin position="210"/>
        <end position="297"/>
    </location>
</feature>
<dbReference type="GO" id="GO:0052689">
    <property type="term" value="F:carboxylic ester hydrolase activity"/>
    <property type="evidence" value="ECO:0007669"/>
    <property type="project" value="TreeGrafter"/>
</dbReference>
<evidence type="ECO:0000313" key="4">
    <source>
        <dbReference type="Proteomes" id="UP000823660"/>
    </source>
</evidence>
<dbReference type="Gene3D" id="3.40.50.1820">
    <property type="entry name" value="alpha/beta hydrolase"/>
    <property type="match status" value="1"/>
</dbReference>
<dbReference type="EMBL" id="JADIMH010000031">
    <property type="protein sequence ID" value="MBO8467197.1"/>
    <property type="molecule type" value="Genomic_DNA"/>
</dbReference>
<dbReference type="Pfam" id="PF12146">
    <property type="entry name" value="Hydrolase_4"/>
    <property type="match status" value="1"/>
</dbReference>
<dbReference type="PANTHER" id="PTHR43265">
    <property type="entry name" value="ESTERASE ESTD"/>
    <property type="match status" value="1"/>
</dbReference>
<evidence type="ECO:0000256" key="1">
    <source>
        <dbReference type="SAM" id="SignalP"/>
    </source>
</evidence>
<dbReference type="SUPFAM" id="SSF53474">
    <property type="entry name" value="alpha/beta-Hydrolases"/>
    <property type="match status" value="1"/>
</dbReference>
<dbReference type="InterPro" id="IPR029058">
    <property type="entry name" value="AB_hydrolase_fold"/>
</dbReference>
<feature type="chain" id="PRO_5039219594" evidence="1">
    <location>
        <begin position="24"/>
        <end position="474"/>
    </location>
</feature>
<comment type="caution">
    <text evidence="3">The sequence shown here is derived from an EMBL/GenBank/DDBJ whole genome shotgun (WGS) entry which is preliminary data.</text>
</comment>
<accession>A0A9D9I736</accession>
<protein>
    <submittedName>
        <fullName evidence="3">Alpha/beta hydrolase</fullName>
    </submittedName>
</protein>
<reference evidence="3" key="1">
    <citation type="submission" date="2020-10" db="EMBL/GenBank/DDBJ databases">
        <authorList>
            <person name="Gilroy R."/>
        </authorList>
    </citation>
    <scope>NUCLEOTIDE SEQUENCE</scope>
    <source>
        <strain evidence="3">B1-15692</strain>
    </source>
</reference>